<organism evidence="2 3">
    <name type="scientific">Paenibacillus agilis</name>
    <dbReference type="NCBI Taxonomy" id="3020863"/>
    <lineage>
        <taxon>Bacteria</taxon>
        <taxon>Bacillati</taxon>
        <taxon>Bacillota</taxon>
        <taxon>Bacilli</taxon>
        <taxon>Bacillales</taxon>
        <taxon>Paenibacillaceae</taxon>
        <taxon>Paenibacillus</taxon>
    </lineage>
</organism>
<keyword evidence="1" id="KW-0812">Transmembrane</keyword>
<evidence type="ECO:0000256" key="1">
    <source>
        <dbReference type="SAM" id="Phobius"/>
    </source>
</evidence>
<feature type="transmembrane region" description="Helical" evidence="1">
    <location>
        <begin position="166"/>
        <end position="186"/>
    </location>
</feature>
<evidence type="ECO:0000313" key="3">
    <source>
        <dbReference type="Proteomes" id="UP000318102"/>
    </source>
</evidence>
<evidence type="ECO:0000313" key="2">
    <source>
        <dbReference type="EMBL" id="TVX85279.1"/>
    </source>
</evidence>
<reference evidence="2 3" key="1">
    <citation type="submission" date="2019-07" db="EMBL/GenBank/DDBJ databases">
        <authorList>
            <person name="Kim J."/>
        </authorList>
    </citation>
    <scope>NUCLEOTIDE SEQUENCE [LARGE SCALE GENOMIC DNA]</scope>
    <source>
        <strain evidence="2 3">N4</strain>
    </source>
</reference>
<dbReference type="AlphaFoldDB" id="A0A559IC95"/>
<dbReference type="GO" id="GO:0016740">
    <property type="term" value="F:transferase activity"/>
    <property type="evidence" value="ECO:0007669"/>
    <property type="project" value="UniProtKB-KW"/>
</dbReference>
<dbReference type="OrthoDB" id="2677607at2"/>
<feature type="transmembrane region" description="Helical" evidence="1">
    <location>
        <begin position="78"/>
        <end position="101"/>
    </location>
</feature>
<sequence length="275" mass="31646">MKPHIHAGWDWVKEHLYIWIILFIYQLLWGFFLYRFIDHIVVPLLQRYPEPAPTELSRSLFHIEAHFQLTKTTEYAPYLWTLVGFVALRMLLTPLIHAGLLHSMSYSQRNSKGLAFFRGMKALWKPISLLYIFELILVLLPAYWIVPKLIALLESAMSANELLQQAAPVLILWLVGGWIVHHLFLFMQFGKASEQSIWSALLTGIRALLPILGISLFFLAIGLIGSTLVTAAAMFWTGMTALLLQQAYPAIRTLLQIWSLSSRFDLWQKTDNKPI</sequence>
<keyword evidence="3" id="KW-1185">Reference proteome</keyword>
<proteinExistence type="predicted"/>
<comment type="caution">
    <text evidence="2">The sequence shown here is derived from an EMBL/GenBank/DDBJ whole genome shotgun (WGS) entry which is preliminary data.</text>
</comment>
<dbReference type="Proteomes" id="UP000318102">
    <property type="component" value="Unassembled WGS sequence"/>
</dbReference>
<feature type="transmembrane region" description="Helical" evidence="1">
    <location>
        <begin position="122"/>
        <end position="146"/>
    </location>
</feature>
<name>A0A559IC95_9BACL</name>
<feature type="transmembrane region" description="Helical" evidence="1">
    <location>
        <begin position="16"/>
        <end position="37"/>
    </location>
</feature>
<dbReference type="EMBL" id="VNJK01000008">
    <property type="protein sequence ID" value="TVX85279.1"/>
    <property type="molecule type" value="Genomic_DNA"/>
</dbReference>
<gene>
    <name evidence="2" type="ORF">FPZ44_25375</name>
</gene>
<accession>A0A559IC95</accession>
<keyword evidence="2" id="KW-0808">Transferase</keyword>
<protein>
    <submittedName>
        <fullName evidence="2">Carbamoyl transferase</fullName>
    </submittedName>
</protein>
<feature type="transmembrane region" description="Helical" evidence="1">
    <location>
        <begin position="207"/>
        <end position="236"/>
    </location>
</feature>
<keyword evidence="1" id="KW-1133">Transmembrane helix</keyword>
<keyword evidence="1" id="KW-0472">Membrane</keyword>